<accession>A0ACB6Z3K7</accession>
<reference evidence="1" key="1">
    <citation type="submission" date="2019-10" db="EMBL/GenBank/DDBJ databases">
        <authorList>
            <consortium name="DOE Joint Genome Institute"/>
            <person name="Kuo A."/>
            <person name="Miyauchi S."/>
            <person name="Kiss E."/>
            <person name="Drula E."/>
            <person name="Kohler A."/>
            <person name="Sanchez-Garcia M."/>
            <person name="Andreopoulos B."/>
            <person name="Barry K.W."/>
            <person name="Bonito G."/>
            <person name="Buee M."/>
            <person name="Carver A."/>
            <person name="Chen C."/>
            <person name="Cichocki N."/>
            <person name="Clum A."/>
            <person name="Culley D."/>
            <person name="Crous P.W."/>
            <person name="Fauchery L."/>
            <person name="Girlanda M."/>
            <person name="Hayes R."/>
            <person name="Keri Z."/>
            <person name="Labutti K."/>
            <person name="Lipzen A."/>
            <person name="Lombard V."/>
            <person name="Magnuson J."/>
            <person name="Maillard F."/>
            <person name="Morin E."/>
            <person name="Murat C."/>
            <person name="Nolan M."/>
            <person name="Ohm R."/>
            <person name="Pangilinan J."/>
            <person name="Pereira M."/>
            <person name="Perotto S."/>
            <person name="Peter M."/>
            <person name="Riley R."/>
            <person name="Sitrit Y."/>
            <person name="Stielow B."/>
            <person name="Szollosi G."/>
            <person name="Zifcakova L."/>
            <person name="Stursova M."/>
            <person name="Spatafora J.W."/>
            <person name="Tedersoo L."/>
            <person name="Vaario L.-M."/>
            <person name="Yamada A."/>
            <person name="Yan M."/>
            <person name="Wang P."/>
            <person name="Xu J."/>
            <person name="Bruns T."/>
            <person name="Baldrian P."/>
            <person name="Vilgalys R."/>
            <person name="Henrissat B."/>
            <person name="Grigoriev I.V."/>
            <person name="Hibbett D."/>
            <person name="Nagy L.G."/>
            <person name="Martin F.M."/>
        </authorList>
    </citation>
    <scope>NUCLEOTIDE SEQUENCE</scope>
    <source>
        <strain evidence="1">P2</strain>
    </source>
</reference>
<protein>
    <submittedName>
        <fullName evidence="1">Amidase signature enzyme</fullName>
    </submittedName>
</protein>
<name>A0ACB6Z3K7_THEGA</name>
<organism evidence="1 2">
    <name type="scientific">Thelephora ganbajun</name>
    <name type="common">Ganba fungus</name>
    <dbReference type="NCBI Taxonomy" id="370292"/>
    <lineage>
        <taxon>Eukaryota</taxon>
        <taxon>Fungi</taxon>
        <taxon>Dikarya</taxon>
        <taxon>Basidiomycota</taxon>
        <taxon>Agaricomycotina</taxon>
        <taxon>Agaricomycetes</taxon>
        <taxon>Thelephorales</taxon>
        <taxon>Thelephoraceae</taxon>
        <taxon>Thelephora</taxon>
    </lineage>
</organism>
<evidence type="ECO:0000313" key="2">
    <source>
        <dbReference type="Proteomes" id="UP000886501"/>
    </source>
</evidence>
<dbReference type="Proteomes" id="UP000886501">
    <property type="component" value="Unassembled WGS sequence"/>
</dbReference>
<gene>
    <name evidence="1" type="ORF">BDM02DRAFT_3190841</name>
</gene>
<dbReference type="EMBL" id="MU118155">
    <property type="protein sequence ID" value="KAF9644171.1"/>
    <property type="molecule type" value="Genomic_DNA"/>
</dbReference>
<reference evidence="1" key="2">
    <citation type="journal article" date="2020" name="Nat. Commun.">
        <title>Large-scale genome sequencing of mycorrhizal fungi provides insights into the early evolution of symbiotic traits.</title>
        <authorList>
            <person name="Miyauchi S."/>
            <person name="Kiss E."/>
            <person name="Kuo A."/>
            <person name="Drula E."/>
            <person name="Kohler A."/>
            <person name="Sanchez-Garcia M."/>
            <person name="Morin E."/>
            <person name="Andreopoulos B."/>
            <person name="Barry K.W."/>
            <person name="Bonito G."/>
            <person name="Buee M."/>
            <person name="Carver A."/>
            <person name="Chen C."/>
            <person name="Cichocki N."/>
            <person name="Clum A."/>
            <person name="Culley D."/>
            <person name="Crous P.W."/>
            <person name="Fauchery L."/>
            <person name="Girlanda M."/>
            <person name="Hayes R.D."/>
            <person name="Keri Z."/>
            <person name="LaButti K."/>
            <person name="Lipzen A."/>
            <person name="Lombard V."/>
            <person name="Magnuson J."/>
            <person name="Maillard F."/>
            <person name="Murat C."/>
            <person name="Nolan M."/>
            <person name="Ohm R.A."/>
            <person name="Pangilinan J."/>
            <person name="Pereira M.F."/>
            <person name="Perotto S."/>
            <person name="Peter M."/>
            <person name="Pfister S."/>
            <person name="Riley R."/>
            <person name="Sitrit Y."/>
            <person name="Stielow J.B."/>
            <person name="Szollosi G."/>
            <person name="Zifcakova L."/>
            <person name="Stursova M."/>
            <person name="Spatafora J.W."/>
            <person name="Tedersoo L."/>
            <person name="Vaario L.M."/>
            <person name="Yamada A."/>
            <person name="Yan M."/>
            <person name="Wang P."/>
            <person name="Xu J."/>
            <person name="Bruns T."/>
            <person name="Baldrian P."/>
            <person name="Vilgalys R."/>
            <person name="Dunand C."/>
            <person name="Henrissat B."/>
            <person name="Grigoriev I.V."/>
            <person name="Hibbett D."/>
            <person name="Nagy L.G."/>
            <person name="Martin F.M."/>
        </authorList>
    </citation>
    <scope>NUCLEOTIDE SEQUENCE</scope>
    <source>
        <strain evidence="1">P2</strain>
    </source>
</reference>
<sequence length="563" mass="61698">MSYKVVANAKRTEREKAIKEIVALTTRELSKEEQCITASSAGQIVQAIKEGQWTSTQVVTAFIKSAIRAQDETNCVTEDALRTASELDAHFAATKELKGPLHGVPISFKDLIDVEGYDSSMGFTQWANEPAQADADLVRQVREAGGIPLVKTNVPQGLENCECSNPLWGVTKNPYNVKYTPGGSSGGEGALLAMGGSAIGWGSDVGGSIRIPAHFCGLYGLKPGSGRVSSSGTVDPNPGFKNIPSVLGPMARTVEDIEIASRVVFGKSANYSSAPVPYRQVKLERKLKFGYYFDDGMARITPACHRAVCETVEVLREQGHECVEFELPSPEKAIDVFIALASAFGSKDFFENKGPDPMERNLELVFAYLPGFLHVMIGWYLKKVDPVLARVWKVSTEKSTHEFIGWEVEKDAWVREFHEQVWDTHGFDAIIGPGLASPALVHNATRYLVGLYTTNLFYNLLDCPVGSIPVTRVDPELDTLSEDWLVITASDTPSSKTFDKLLYGSKWGYDADAMEGLPVGIQLVGKRWEDEKVVEMMKVVDAALGHRGFGPDGWEKWKAAHPN</sequence>
<proteinExistence type="predicted"/>
<comment type="caution">
    <text evidence="1">The sequence shown here is derived from an EMBL/GenBank/DDBJ whole genome shotgun (WGS) entry which is preliminary data.</text>
</comment>
<keyword evidence="2" id="KW-1185">Reference proteome</keyword>
<evidence type="ECO:0000313" key="1">
    <source>
        <dbReference type="EMBL" id="KAF9644171.1"/>
    </source>
</evidence>